<accession>A0A0F9HST8</accession>
<dbReference type="EMBL" id="LAZR01014285">
    <property type="protein sequence ID" value="KKM18137.1"/>
    <property type="molecule type" value="Genomic_DNA"/>
</dbReference>
<dbReference type="AlphaFoldDB" id="A0A0F9HST8"/>
<name>A0A0F9HST8_9ZZZZ</name>
<gene>
    <name evidence="1" type="ORF">LCGC14_1668670</name>
</gene>
<proteinExistence type="predicted"/>
<evidence type="ECO:0000313" key="1">
    <source>
        <dbReference type="EMBL" id="KKM18137.1"/>
    </source>
</evidence>
<protein>
    <submittedName>
        <fullName evidence="1">Uncharacterized protein</fullName>
    </submittedName>
</protein>
<comment type="caution">
    <text evidence="1">The sequence shown here is derived from an EMBL/GenBank/DDBJ whole genome shotgun (WGS) entry which is preliminary data.</text>
</comment>
<reference evidence="1" key="1">
    <citation type="journal article" date="2015" name="Nature">
        <title>Complex archaea that bridge the gap between prokaryotes and eukaryotes.</title>
        <authorList>
            <person name="Spang A."/>
            <person name="Saw J.H."/>
            <person name="Jorgensen S.L."/>
            <person name="Zaremba-Niedzwiedzka K."/>
            <person name="Martijn J."/>
            <person name="Lind A.E."/>
            <person name="van Eijk R."/>
            <person name="Schleper C."/>
            <person name="Guy L."/>
            <person name="Ettema T.J."/>
        </authorList>
    </citation>
    <scope>NUCLEOTIDE SEQUENCE</scope>
</reference>
<organism evidence="1">
    <name type="scientific">marine sediment metagenome</name>
    <dbReference type="NCBI Taxonomy" id="412755"/>
    <lineage>
        <taxon>unclassified sequences</taxon>
        <taxon>metagenomes</taxon>
        <taxon>ecological metagenomes</taxon>
    </lineage>
</organism>
<sequence length="72" mass="8142">MSKDTRIRNTTDLRSELAILFENVKNGHVKAFDAKEMTNMAGKMIASAKLDLEYACLKRKITGLHNAFLEVK</sequence>